<dbReference type="Proteomes" id="UP001162060">
    <property type="component" value="Unassembled WGS sequence"/>
</dbReference>
<evidence type="ECO:0000313" key="1">
    <source>
        <dbReference type="EMBL" id="CAK7916315.1"/>
    </source>
</evidence>
<sequence length="53" mass="6185">MQICVLFTEYEEVTDIRSAVVFADVNGFSALQHWMDESILDEKTQIERYTPQS</sequence>
<evidence type="ECO:0000313" key="2">
    <source>
        <dbReference type="Proteomes" id="UP001162060"/>
    </source>
</evidence>
<name>A0AAV1TCH4_9STRA</name>
<proteinExistence type="predicted"/>
<accession>A0AAV1TCH4</accession>
<protein>
    <recommendedName>
        <fullName evidence="3">Guanylate cyclase domain-containing protein</fullName>
    </recommendedName>
</protein>
<reference evidence="1" key="1">
    <citation type="submission" date="2024-01" db="EMBL/GenBank/DDBJ databases">
        <authorList>
            <person name="Webb A."/>
        </authorList>
    </citation>
    <scope>NUCLEOTIDE SEQUENCE</scope>
    <source>
        <strain evidence="1">Pm1</strain>
    </source>
</reference>
<dbReference type="EMBL" id="CAKLBY020000044">
    <property type="protein sequence ID" value="CAK7916315.1"/>
    <property type="molecule type" value="Genomic_DNA"/>
</dbReference>
<dbReference type="AlphaFoldDB" id="A0AAV1TCH4"/>
<gene>
    <name evidence="1" type="ORF">PM001_LOCUS5374</name>
</gene>
<evidence type="ECO:0008006" key="3">
    <source>
        <dbReference type="Google" id="ProtNLM"/>
    </source>
</evidence>
<organism evidence="1 2">
    <name type="scientific">Peronospora matthiolae</name>
    <dbReference type="NCBI Taxonomy" id="2874970"/>
    <lineage>
        <taxon>Eukaryota</taxon>
        <taxon>Sar</taxon>
        <taxon>Stramenopiles</taxon>
        <taxon>Oomycota</taxon>
        <taxon>Peronosporomycetes</taxon>
        <taxon>Peronosporales</taxon>
        <taxon>Peronosporaceae</taxon>
        <taxon>Peronospora</taxon>
    </lineage>
</organism>
<comment type="caution">
    <text evidence="1">The sequence shown here is derived from an EMBL/GenBank/DDBJ whole genome shotgun (WGS) entry which is preliminary data.</text>
</comment>